<dbReference type="Proteomes" id="UP000009131">
    <property type="component" value="Unassembled WGS sequence"/>
</dbReference>
<dbReference type="GO" id="GO:0016020">
    <property type="term" value="C:membrane"/>
    <property type="evidence" value="ECO:0007669"/>
    <property type="project" value="InterPro"/>
</dbReference>
<dbReference type="InterPro" id="IPR050748">
    <property type="entry name" value="Glycosyltrans_8_dom-fam"/>
</dbReference>
<feature type="domain" description="Glycosyl transferase 64" evidence="6">
    <location>
        <begin position="383"/>
        <end position="614"/>
    </location>
</feature>
<keyword evidence="2" id="KW-0328">Glycosyltransferase</keyword>
<dbReference type="EMBL" id="BABT02000090">
    <property type="protein sequence ID" value="GAA96427.1"/>
    <property type="molecule type" value="Genomic_DNA"/>
</dbReference>
<dbReference type="Gene3D" id="3.90.550.10">
    <property type="entry name" value="Spore Coat Polysaccharide Biosynthesis Protein SpsA, Chain A"/>
    <property type="match status" value="4"/>
</dbReference>
<keyword evidence="4" id="KW-0479">Metal-binding</keyword>
<keyword evidence="3" id="KW-0808">Transferase</keyword>
<reference evidence="7 8" key="2">
    <citation type="journal article" date="2012" name="Open Biol.">
        <title>Characteristics of nucleosomes and linker DNA regions on the genome of the basidiomycete Mixia osmundae revealed by mono- and dinucleosome mapping.</title>
        <authorList>
            <person name="Nishida H."/>
            <person name="Kondo S."/>
            <person name="Matsumoto T."/>
            <person name="Suzuki Y."/>
            <person name="Yoshikawa H."/>
            <person name="Taylor T.D."/>
            <person name="Sugiyama J."/>
        </authorList>
    </citation>
    <scope>NUCLEOTIDE SEQUENCE [LARGE SCALE GENOMIC DNA]</scope>
    <source>
        <strain evidence="8">CBS 9802 / IAM 14324 / JCM 22182 / KY 12970</strain>
    </source>
</reference>
<comment type="caution">
    <text evidence="7">The sequence shown here is derived from an EMBL/GenBank/DDBJ whole genome shotgun (WGS) entry which is preliminary data.</text>
</comment>
<dbReference type="InterPro" id="IPR029044">
    <property type="entry name" value="Nucleotide-diphossugar_trans"/>
</dbReference>
<dbReference type="PANTHER" id="PTHR13778:SF47">
    <property type="entry name" value="LIPOPOLYSACCHARIDE 1,3-GALACTOSYLTRANSFERASE"/>
    <property type="match status" value="1"/>
</dbReference>
<evidence type="ECO:0000256" key="5">
    <source>
        <dbReference type="ARBA" id="ARBA00023157"/>
    </source>
</evidence>
<gene>
    <name evidence="7" type="primary">Mo03094</name>
    <name evidence="7" type="ORF">E5Q_03094</name>
</gene>
<dbReference type="InterPro" id="IPR002495">
    <property type="entry name" value="Glyco_trans_8"/>
</dbReference>
<dbReference type="eggNOG" id="KOG1022">
    <property type="taxonomic scope" value="Eukaryota"/>
</dbReference>
<protein>
    <recommendedName>
        <fullName evidence="6">Glycosyl transferase 64 domain-containing protein</fullName>
    </recommendedName>
</protein>
<dbReference type="InParanoid" id="G7E0R7"/>
<evidence type="ECO:0000256" key="4">
    <source>
        <dbReference type="ARBA" id="ARBA00022723"/>
    </source>
</evidence>
<keyword evidence="5" id="KW-1015">Disulfide bond</keyword>
<sequence>MLDKAAIRAARDANLAACRMPRLRLILFALCATLWTLWQVPAVRDQLNTTERLQSLQASYRRLAARSDIHIALTLDSDDVIGSLALINSTIQRGSSDTRSRLQWHIISTSQESSETLRRLLRTRFNGIRLQTYTISPNMVPLPAQLQAGHRNNSDVEPIVDARYMFGQLFPDFDRVIYLDQDTLVLKDIGRLWRQDMSGRPLAGAELCRDAALFRKQSDMRENLLDGFHRDRCTLNDGVLLYDLTQWRDGRFASELCGWISTETNTKLDSLGSHAPFNSVFYRNYEVLDDSYNLMDLAGLKDDEGLPITRSAQDVEDAVVLHWNGIFKPWMCTIYYSELWQQFVPDYTSFVGLDVTSQESYARVCTEGIWTSDESLSHHEEQFTVVIVSHAREDNLMRIAHHLRESNLIRDIIIAWNNQDHPCPASLQHLAICVQQESNLVHNRFKVWQHVVTDAVLHYDDDIIIPLADLEAGFRIWRRHRDQLLGFEPRVIDCADPNDMESCHYRFQMRQAHFDLVIGKAFFTHVRYMEDYSSSNVLMNLTKKTPCEDLAMNFLAGSLSHKPPLWMKSNITEITSTMFTGLSQGIKSAIWRDARHDCIRQLHAIFGKRTVWPQRSKFQRHPTLSDRILKLQIPPGDSWCSDKDGARYSGLAIRAAQSKLARLLRQSRRVLSGLLAMLDSPAAIRKARDAVPAACRMPKLRLALFALCATVWALMQIPAVHDQLADQLTAPERLRPLQASYRRLAARSDINIALTLDSDYVIGSLALINSTIQTASSDTRSRLQWHIVSTSQESSERLRRLLRTRFRGIRLKTYTIPPDLVPSTTKVWAGYRSDSLSKPIVYARYIFGQLFPDFDRVIYLDQDTLVLKDIGRLWRQDMSGRPVAGVRLCRDAALFRKQFVMRENVLDGFDHDECTLNNGVLLYDLTQWRDGRFAKELFGWTSANADTKLYSLGSQPPFNLVFYRNYKVLDDSYNLMDLAGLKDDRKVPITRSAQDVQNAVVLHWNGVFKPWMCKMYWAELWQQYLPDYEHYLPHDPKTLDGYLKTCDDGVVTEGHQVSREQSGFTAIISTRGKADSILKILRTLRHSTFLRDVIVIWNNPNKECPASLGTVTQCIQGTSDGSISWHQAWPYINTKTALLLNDETIVLTSDLDAAFQTWSAFPDQLLGFEPRVLACEQNSCESSRLLSDGQLNHLSSNAIFTHVRYLEEFSRAFGQNKALDASCTDLAFSWLVSYLSAKPPLYFKANLTLTSSSARPDRASPVPSAVTSCTYDLRHRFGRDSLQNATAYHHFDRITQQITKSSIPLSDCVAYDRHGPQDPTTCLH</sequence>
<dbReference type="Pfam" id="PF01501">
    <property type="entry name" value="Glyco_transf_8"/>
    <property type="match status" value="2"/>
</dbReference>
<dbReference type="SUPFAM" id="SSF53448">
    <property type="entry name" value="Nucleotide-diphospho-sugar transferases"/>
    <property type="match status" value="4"/>
</dbReference>
<evidence type="ECO:0000256" key="3">
    <source>
        <dbReference type="ARBA" id="ARBA00022679"/>
    </source>
</evidence>
<accession>G7E0R7</accession>
<comment type="similarity">
    <text evidence="1">Belongs to the glycosyltransferase 8 family.</text>
</comment>
<dbReference type="HOGENOM" id="CLU_259680_0_0_1"/>
<feature type="domain" description="Glycosyl transferase 64" evidence="6">
    <location>
        <begin position="1064"/>
        <end position="1282"/>
    </location>
</feature>
<reference evidence="7 8" key="1">
    <citation type="journal article" date="2011" name="J. Gen. Appl. Microbiol.">
        <title>Draft genome sequencing of the enigmatic basidiomycete Mixia osmundae.</title>
        <authorList>
            <person name="Nishida H."/>
            <person name="Nagatsuka Y."/>
            <person name="Sugiyama J."/>
        </authorList>
    </citation>
    <scope>NUCLEOTIDE SEQUENCE [LARGE SCALE GENOMIC DNA]</scope>
    <source>
        <strain evidence="8">CBS 9802 / IAM 14324 / JCM 22182 / KY 12970</strain>
    </source>
</reference>
<dbReference type="PANTHER" id="PTHR13778">
    <property type="entry name" value="GLYCOSYLTRANSFERASE 8 DOMAIN-CONTAINING PROTEIN"/>
    <property type="match status" value="1"/>
</dbReference>
<proteinExistence type="inferred from homology"/>
<evidence type="ECO:0000256" key="1">
    <source>
        <dbReference type="ARBA" id="ARBA00006351"/>
    </source>
</evidence>
<dbReference type="eggNOG" id="KOG2264">
    <property type="taxonomic scope" value="Eukaryota"/>
</dbReference>
<evidence type="ECO:0000256" key="2">
    <source>
        <dbReference type="ARBA" id="ARBA00022676"/>
    </source>
</evidence>
<dbReference type="GO" id="GO:0016757">
    <property type="term" value="F:glycosyltransferase activity"/>
    <property type="evidence" value="ECO:0007669"/>
    <property type="project" value="UniProtKB-KW"/>
</dbReference>
<dbReference type="OrthoDB" id="2014201at2759"/>
<evidence type="ECO:0000313" key="8">
    <source>
        <dbReference type="Proteomes" id="UP000009131"/>
    </source>
</evidence>
<dbReference type="STRING" id="764103.G7E0R7"/>
<name>G7E0R7_MIXOS</name>
<organism evidence="7 8">
    <name type="scientific">Mixia osmundae (strain CBS 9802 / IAM 14324 / JCM 22182 / KY 12970)</name>
    <dbReference type="NCBI Taxonomy" id="764103"/>
    <lineage>
        <taxon>Eukaryota</taxon>
        <taxon>Fungi</taxon>
        <taxon>Dikarya</taxon>
        <taxon>Basidiomycota</taxon>
        <taxon>Pucciniomycotina</taxon>
        <taxon>Mixiomycetes</taxon>
        <taxon>Mixiales</taxon>
        <taxon>Mixiaceae</taxon>
        <taxon>Mixia</taxon>
    </lineage>
</organism>
<keyword evidence="8" id="KW-1185">Reference proteome</keyword>
<dbReference type="Pfam" id="PF09258">
    <property type="entry name" value="Glyco_transf_64"/>
    <property type="match status" value="2"/>
</dbReference>
<evidence type="ECO:0000313" key="7">
    <source>
        <dbReference type="EMBL" id="GAA96427.1"/>
    </source>
</evidence>
<dbReference type="GO" id="GO:0005794">
    <property type="term" value="C:Golgi apparatus"/>
    <property type="evidence" value="ECO:0007669"/>
    <property type="project" value="TreeGrafter"/>
</dbReference>
<dbReference type="GO" id="GO:0046872">
    <property type="term" value="F:metal ion binding"/>
    <property type="evidence" value="ECO:0007669"/>
    <property type="project" value="UniProtKB-KW"/>
</dbReference>
<evidence type="ECO:0000259" key="6">
    <source>
        <dbReference type="Pfam" id="PF09258"/>
    </source>
</evidence>
<dbReference type="InterPro" id="IPR015338">
    <property type="entry name" value="GT64_dom"/>
</dbReference>